<evidence type="ECO:0000256" key="3">
    <source>
        <dbReference type="ARBA" id="ARBA00024331"/>
    </source>
</evidence>
<accession>A0A3M7PUQ6</accession>
<feature type="domain" description="Fructose-1-6-bisphosphatase class I N-terminal" evidence="4">
    <location>
        <begin position="24"/>
        <end position="85"/>
    </location>
</feature>
<evidence type="ECO:0000313" key="6">
    <source>
        <dbReference type="Proteomes" id="UP000276133"/>
    </source>
</evidence>
<evidence type="ECO:0000313" key="5">
    <source>
        <dbReference type="EMBL" id="RNA02679.1"/>
    </source>
</evidence>
<name>A0A3M7PUQ6_BRAPC</name>
<comment type="pathway">
    <text evidence="3">Carbohydrate biosynthesis.</text>
</comment>
<dbReference type="GO" id="GO:0030388">
    <property type="term" value="P:fructose 1,6-bisphosphate metabolic process"/>
    <property type="evidence" value="ECO:0007669"/>
    <property type="project" value="TreeGrafter"/>
</dbReference>
<evidence type="ECO:0000256" key="1">
    <source>
        <dbReference type="ARBA" id="ARBA00022723"/>
    </source>
</evidence>
<dbReference type="EC" id="3.1.3.41" evidence="5"/>
<dbReference type="GO" id="GO:0006094">
    <property type="term" value="P:gluconeogenesis"/>
    <property type="evidence" value="ECO:0007669"/>
    <property type="project" value="TreeGrafter"/>
</dbReference>
<dbReference type="STRING" id="10195.A0A3M7PUQ6"/>
<proteinExistence type="predicted"/>
<sequence>MNNGNKKRFQLEMEKYGMDTNCLTLARFFLHEQRKHKEATGELTQLLNAILTAVKAIQSSVRKAGISKLFGLAGNTNSTGDDQKKHRKI</sequence>
<keyword evidence="5" id="KW-0378">Hydrolase</keyword>
<dbReference type="GO" id="GO:0046872">
    <property type="term" value="F:metal ion binding"/>
    <property type="evidence" value="ECO:0007669"/>
    <property type="project" value="UniProtKB-KW"/>
</dbReference>
<dbReference type="GO" id="GO:0006002">
    <property type="term" value="P:fructose 6-phosphate metabolic process"/>
    <property type="evidence" value="ECO:0007669"/>
    <property type="project" value="TreeGrafter"/>
</dbReference>
<dbReference type="Gene3D" id="3.30.540.10">
    <property type="entry name" value="Fructose-1,6-Bisphosphatase, subunit A, domain 1"/>
    <property type="match status" value="1"/>
</dbReference>
<dbReference type="GO" id="GO:0005986">
    <property type="term" value="P:sucrose biosynthetic process"/>
    <property type="evidence" value="ECO:0007669"/>
    <property type="project" value="TreeGrafter"/>
</dbReference>
<dbReference type="InterPro" id="IPR000146">
    <property type="entry name" value="FBPase_class-1"/>
</dbReference>
<organism evidence="5 6">
    <name type="scientific">Brachionus plicatilis</name>
    <name type="common">Marine rotifer</name>
    <name type="synonym">Brachionus muelleri</name>
    <dbReference type="NCBI Taxonomy" id="10195"/>
    <lineage>
        <taxon>Eukaryota</taxon>
        <taxon>Metazoa</taxon>
        <taxon>Spiralia</taxon>
        <taxon>Gnathifera</taxon>
        <taxon>Rotifera</taxon>
        <taxon>Eurotatoria</taxon>
        <taxon>Monogononta</taxon>
        <taxon>Pseudotrocha</taxon>
        <taxon>Ploima</taxon>
        <taxon>Brachionidae</taxon>
        <taxon>Brachionus</taxon>
    </lineage>
</organism>
<dbReference type="GO" id="GO:0042132">
    <property type="term" value="F:fructose 1,6-bisphosphate 1-phosphatase activity"/>
    <property type="evidence" value="ECO:0007669"/>
    <property type="project" value="TreeGrafter"/>
</dbReference>
<evidence type="ECO:0000256" key="2">
    <source>
        <dbReference type="ARBA" id="ARBA00022842"/>
    </source>
</evidence>
<dbReference type="PANTHER" id="PTHR11556">
    <property type="entry name" value="FRUCTOSE-1,6-BISPHOSPHATASE-RELATED"/>
    <property type="match status" value="1"/>
</dbReference>
<dbReference type="InterPro" id="IPR033391">
    <property type="entry name" value="FBPase_N"/>
</dbReference>
<dbReference type="GO" id="GO:0006000">
    <property type="term" value="P:fructose metabolic process"/>
    <property type="evidence" value="ECO:0007669"/>
    <property type="project" value="TreeGrafter"/>
</dbReference>
<dbReference type="GO" id="GO:0005829">
    <property type="term" value="C:cytosol"/>
    <property type="evidence" value="ECO:0007669"/>
    <property type="project" value="TreeGrafter"/>
</dbReference>
<dbReference type="AlphaFoldDB" id="A0A3M7PUQ6"/>
<dbReference type="Pfam" id="PF00316">
    <property type="entry name" value="FBPase"/>
    <property type="match status" value="1"/>
</dbReference>
<dbReference type="Proteomes" id="UP000276133">
    <property type="component" value="Unassembled WGS sequence"/>
</dbReference>
<comment type="caution">
    <text evidence="5">The sequence shown here is derived from an EMBL/GenBank/DDBJ whole genome shotgun (WGS) entry which is preliminary data.</text>
</comment>
<protein>
    <submittedName>
        <fullName evidence="5">Fructose-1-6-bisphosphatase 1</fullName>
        <ecNumber evidence="5">3.1.3.41</ecNumber>
    </submittedName>
</protein>
<keyword evidence="1" id="KW-0479">Metal-binding</keyword>
<dbReference type="PANTHER" id="PTHR11556:SF1">
    <property type="entry name" value="FRUCTOSE-BISPHOSPHATASE"/>
    <property type="match status" value="1"/>
</dbReference>
<dbReference type="EMBL" id="REGN01008788">
    <property type="protein sequence ID" value="RNA02679.1"/>
    <property type="molecule type" value="Genomic_DNA"/>
</dbReference>
<keyword evidence="2" id="KW-0460">Magnesium</keyword>
<dbReference type="OrthoDB" id="10256725at2759"/>
<gene>
    <name evidence="5" type="ORF">BpHYR1_018867</name>
</gene>
<keyword evidence="6" id="KW-1185">Reference proteome</keyword>
<evidence type="ECO:0000259" key="4">
    <source>
        <dbReference type="Pfam" id="PF00316"/>
    </source>
</evidence>
<dbReference type="SUPFAM" id="SSF56655">
    <property type="entry name" value="Carbohydrate phosphatase"/>
    <property type="match status" value="1"/>
</dbReference>
<reference evidence="5 6" key="1">
    <citation type="journal article" date="2018" name="Sci. Rep.">
        <title>Genomic signatures of local adaptation to the degree of environmental predictability in rotifers.</title>
        <authorList>
            <person name="Franch-Gras L."/>
            <person name="Hahn C."/>
            <person name="Garcia-Roger E.M."/>
            <person name="Carmona M.J."/>
            <person name="Serra M."/>
            <person name="Gomez A."/>
        </authorList>
    </citation>
    <scope>NUCLEOTIDE SEQUENCE [LARGE SCALE GENOMIC DNA]</scope>
    <source>
        <strain evidence="5">HYR1</strain>
    </source>
</reference>